<evidence type="ECO:0000256" key="2">
    <source>
        <dbReference type="ARBA" id="ARBA00008164"/>
    </source>
</evidence>
<dbReference type="Gene3D" id="3.30.479.30">
    <property type="entry name" value="Band 7 domain"/>
    <property type="match status" value="1"/>
</dbReference>
<dbReference type="InterPro" id="IPR001972">
    <property type="entry name" value="Stomatin_HflK_fam"/>
</dbReference>
<name>A0ABP9KS27_9SPHN</name>
<dbReference type="SMART" id="SM00244">
    <property type="entry name" value="PHB"/>
    <property type="match status" value="1"/>
</dbReference>
<comment type="similarity">
    <text evidence="2">Belongs to the band 7/mec-2 family.</text>
</comment>
<reference evidence="5" key="1">
    <citation type="journal article" date="2019" name="Int. J. Syst. Evol. Microbiol.">
        <title>The Global Catalogue of Microorganisms (GCM) 10K type strain sequencing project: providing services to taxonomists for standard genome sequencing and annotation.</title>
        <authorList>
            <consortium name="The Broad Institute Genomics Platform"/>
            <consortium name="The Broad Institute Genome Sequencing Center for Infectious Disease"/>
            <person name="Wu L."/>
            <person name="Ma J."/>
        </authorList>
    </citation>
    <scope>NUCLEOTIDE SEQUENCE [LARGE SCALE GENOMIC DNA]</scope>
    <source>
        <strain evidence="5">JCM 18014</strain>
    </source>
</reference>
<dbReference type="Proteomes" id="UP001500518">
    <property type="component" value="Unassembled WGS sequence"/>
</dbReference>
<comment type="caution">
    <text evidence="4">The sequence shown here is derived from an EMBL/GenBank/DDBJ whole genome shotgun (WGS) entry which is preliminary data.</text>
</comment>
<dbReference type="PRINTS" id="PR00721">
    <property type="entry name" value="STOMATIN"/>
</dbReference>
<keyword evidence="5" id="KW-1185">Reference proteome</keyword>
<protein>
    <submittedName>
        <fullName evidence="4">Slipin family protein</fullName>
    </submittedName>
</protein>
<dbReference type="SUPFAM" id="SSF117892">
    <property type="entry name" value="Band 7/SPFH domain"/>
    <property type="match status" value="1"/>
</dbReference>
<dbReference type="RefSeq" id="WP_230293283.1">
    <property type="nucleotide sequence ID" value="NZ_BAABHV010000027.1"/>
</dbReference>
<dbReference type="InterPro" id="IPR036013">
    <property type="entry name" value="Band_7/SPFH_dom_sf"/>
</dbReference>
<evidence type="ECO:0000256" key="1">
    <source>
        <dbReference type="ARBA" id="ARBA00004167"/>
    </source>
</evidence>
<dbReference type="EMBL" id="BAABHV010000027">
    <property type="protein sequence ID" value="GAA5062748.1"/>
    <property type="molecule type" value="Genomic_DNA"/>
</dbReference>
<sequence>MISNSTLILGTIFIAVLLAASSIRILREYERAVLFTLGRFTGVKGPGLILVFPFIQTIARVDMRTVVLDVPTQDLISRDNVSVHVNAVIYFRVIDPERAIIQVEQFVDATSQLAQTTLRSVLGKHELDELLAERDKLNKDIQDIIDTHTNAWGIEVANVEIKHVDIDETMVRAMAKQAEAERERRARVINAEGEEQAAQKLHEAAEILSSRPEAMQLRYLGALGTIAGEKSSTIVFPFPVEFGRFFENFSSKNAAD</sequence>
<dbReference type="Pfam" id="PF01145">
    <property type="entry name" value="Band_7"/>
    <property type="match status" value="1"/>
</dbReference>
<dbReference type="PANTHER" id="PTHR10264:SF19">
    <property type="entry name" value="AT06885P-RELATED"/>
    <property type="match status" value="1"/>
</dbReference>
<dbReference type="CDD" id="cd08826">
    <property type="entry name" value="SPFH_eoslipins_u1"/>
    <property type="match status" value="1"/>
</dbReference>
<accession>A0ABP9KS27</accession>
<feature type="domain" description="Band 7" evidence="3">
    <location>
        <begin position="21"/>
        <end position="178"/>
    </location>
</feature>
<evidence type="ECO:0000259" key="3">
    <source>
        <dbReference type="SMART" id="SM00244"/>
    </source>
</evidence>
<evidence type="ECO:0000313" key="4">
    <source>
        <dbReference type="EMBL" id="GAA5062748.1"/>
    </source>
</evidence>
<gene>
    <name evidence="4" type="ORF">GCM10023208_33290</name>
</gene>
<dbReference type="InterPro" id="IPR001107">
    <property type="entry name" value="Band_7"/>
</dbReference>
<proteinExistence type="inferred from homology"/>
<evidence type="ECO:0000313" key="5">
    <source>
        <dbReference type="Proteomes" id="UP001500518"/>
    </source>
</evidence>
<comment type="subcellular location">
    <subcellularLocation>
        <location evidence="1">Membrane</location>
        <topology evidence="1">Single-pass membrane protein</topology>
    </subcellularLocation>
</comment>
<dbReference type="Gene3D" id="6.10.250.2090">
    <property type="match status" value="1"/>
</dbReference>
<organism evidence="4 5">
    <name type="scientific">Erythrobacter westpacificensis</name>
    <dbReference type="NCBI Taxonomy" id="1055231"/>
    <lineage>
        <taxon>Bacteria</taxon>
        <taxon>Pseudomonadati</taxon>
        <taxon>Pseudomonadota</taxon>
        <taxon>Alphaproteobacteria</taxon>
        <taxon>Sphingomonadales</taxon>
        <taxon>Erythrobacteraceae</taxon>
        <taxon>Erythrobacter/Porphyrobacter group</taxon>
        <taxon>Erythrobacter</taxon>
    </lineage>
</organism>
<dbReference type="InterPro" id="IPR043202">
    <property type="entry name" value="Band-7_stomatin-like"/>
</dbReference>
<dbReference type="PANTHER" id="PTHR10264">
    <property type="entry name" value="BAND 7 PROTEIN-RELATED"/>
    <property type="match status" value="1"/>
</dbReference>